<dbReference type="EMBL" id="HACG01045398">
    <property type="protein sequence ID" value="CEK92263.1"/>
    <property type="molecule type" value="Transcribed_RNA"/>
</dbReference>
<evidence type="ECO:0000313" key="1">
    <source>
        <dbReference type="EMBL" id="CEK92263.1"/>
    </source>
</evidence>
<organism evidence="1">
    <name type="scientific">Arion vulgaris</name>
    <dbReference type="NCBI Taxonomy" id="1028688"/>
    <lineage>
        <taxon>Eukaryota</taxon>
        <taxon>Metazoa</taxon>
        <taxon>Spiralia</taxon>
        <taxon>Lophotrochozoa</taxon>
        <taxon>Mollusca</taxon>
        <taxon>Gastropoda</taxon>
        <taxon>Heterobranchia</taxon>
        <taxon>Euthyneura</taxon>
        <taxon>Panpulmonata</taxon>
        <taxon>Eupulmonata</taxon>
        <taxon>Stylommatophora</taxon>
        <taxon>Helicina</taxon>
        <taxon>Arionoidea</taxon>
        <taxon>Arionidae</taxon>
        <taxon>Arion</taxon>
    </lineage>
</organism>
<accession>A0A0B7BH18</accession>
<dbReference type="SUPFAM" id="SSF56219">
    <property type="entry name" value="DNase I-like"/>
    <property type="match status" value="1"/>
</dbReference>
<dbReference type="AlphaFoldDB" id="A0A0B7BH18"/>
<dbReference type="InterPro" id="IPR036691">
    <property type="entry name" value="Endo/exonu/phosph_ase_sf"/>
</dbReference>
<evidence type="ECO:0008006" key="2">
    <source>
        <dbReference type="Google" id="ProtNLM"/>
    </source>
</evidence>
<gene>
    <name evidence="1" type="primary">ORF187350</name>
</gene>
<feature type="non-terminal residue" evidence="1">
    <location>
        <position position="120"/>
    </location>
</feature>
<sequence>LEDERGRDVLVSGKICPKQRDLGLNTSISYRNDTHLGQAVLVRKDLQASEMDTSAWNSDDLQVQAVTITAPKIFTLVNIYACNHKMDKDRWKILQAICLHAPSGVIMCGDFNARGKLWGN</sequence>
<name>A0A0B7BH18_9EUPU</name>
<feature type="non-terminal residue" evidence="1">
    <location>
        <position position="1"/>
    </location>
</feature>
<proteinExistence type="predicted"/>
<protein>
    <recommendedName>
        <fullName evidence="2">Endonuclease/exonuclease/phosphatase domain-containing protein</fullName>
    </recommendedName>
</protein>
<reference evidence="1" key="1">
    <citation type="submission" date="2014-12" db="EMBL/GenBank/DDBJ databases">
        <title>Insight into the proteome of Arion vulgaris.</title>
        <authorList>
            <person name="Aradska J."/>
            <person name="Bulat T."/>
            <person name="Smidak R."/>
            <person name="Sarate P."/>
            <person name="Gangsoo J."/>
            <person name="Sialana F."/>
            <person name="Bilban M."/>
            <person name="Lubec G."/>
        </authorList>
    </citation>
    <scope>NUCLEOTIDE SEQUENCE</scope>
    <source>
        <tissue evidence="1">Skin</tissue>
    </source>
</reference>
<dbReference type="Gene3D" id="3.60.10.10">
    <property type="entry name" value="Endonuclease/exonuclease/phosphatase"/>
    <property type="match status" value="1"/>
</dbReference>